<dbReference type="PRINTS" id="PR00344">
    <property type="entry name" value="BCTRLSENSOR"/>
</dbReference>
<dbReference type="InterPro" id="IPR003661">
    <property type="entry name" value="HisK_dim/P_dom"/>
</dbReference>
<dbReference type="Pfam" id="PF00512">
    <property type="entry name" value="HisKA"/>
    <property type="match status" value="1"/>
</dbReference>
<dbReference type="FunFam" id="2.130.10.10:FF:000891">
    <property type="entry name" value="Two-component system sensor histidine kinase/response regulator, hybrid (One-component system)"/>
    <property type="match status" value="1"/>
</dbReference>
<keyword evidence="5" id="KW-0238">DNA-binding</keyword>
<dbReference type="InterPro" id="IPR036097">
    <property type="entry name" value="HisK_dim/P_sf"/>
</dbReference>
<dbReference type="GO" id="GO:0043565">
    <property type="term" value="F:sequence-specific DNA binding"/>
    <property type="evidence" value="ECO:0007669"/>
    <property type="project" value="InterPro"/>
</dbReference>
<dbReference type="Gene3D" id="1.10.10.60">
    <property type="entry name" value="Homeodomain-like"/>
    <property type="match status" value="1"/>
</dbReference>
<dbReference type="PANTHER" id="PTHR43547">
    <property type="entry name" value="TWO-COMPONENT HISTIDINE KINASE"/>
    <property type="match status" value="1"/>
</dbReference>
<keyword evidence="6" id="KW-0804">Transcription</keyword>
<dbReference type="SMART" id="SM00388">
    <property type="entry name" value="HisKA"/>
    <property type="match status" value="1"/>
</dbReference>
<dbReference type="Pfam" id="PF00072">
    <property type="entry name" value="Response_reg"/>
    <property type="match status" value="1"/>
</dbReference>
<dbReference type="InterPro" id="IPR018062">
    <property type="entry name" value="HTH_AraC-typ_CS"/>
</dbReference>
<dbReference type="SMART" id="SM00448">
    <property type="entry name" value="REC"/>
    <property type="match status" value="1"/>
</dbReference>
<dbReference type="Pfam" id="PF07495">
    <property type="entry name" value="Y_Y_Y"/>
    <property type="match status" value="1"/>
</dbReference>
<comment type="catalytic activity">
    <reaction evidence="1">
        <text>ATP + protein L-histidine = ADP + protein N-phospho-L-histidine.</text>
        <dbReference type="EC" id="2.7.13.3"/>
    </reaction>
</comment>
<dbReference type="EMBL" id="AQHV01000002">
    <property type="protein sequence ID" value="KKB59432.1"/>
    <property type="molecule type" value="Genomic_DNA"/>
</dbReference>
<dbReference type="InterPro" id="IPR004358">
    <property type="entry name" value="Sig_transdc_His_kin-like_C"/>
</dbReference>
<keyword evidence="3 7" id="KW-0597">Phosphoprotein</keyword>
<evidence type="ECO:0000256" key="4">
    <source>
        <dbReference type="ARBA" id="ARBA00023015"/>
    </source>
</evidence>
<feature type="compositionally biased region" description="Basic and acidic residues" evidence="8">
    <location>
        <begin position="1312"/>
        <end position="1322"/>
    </location>
</feature>
<dbReference type="Proteomes" id="UP000033047">
    <property type="component" value="Unassembled WGS sequence"/>
</dbReference>
<accession>A0A0F5JPT6</accession>
<dbReference type="InterPro" id="IPR011110">
    <property type="entry name" value="Reg_prop"/>
</dbReference>
<comment type="caution">
    <text evidence="13">The sequence shown here is derived from an EMBL/GenBank/DDBJ whole genome shotgun (WGS) entry which is preliminary data.</text>
</comment>
<dbReference type="InterPro" id="IPR015943">
    <property type="entry name" value="WD40/YVTN_repeat-like_dom_sf"/>
</dbReference>
<protein>
    <recommendedName>
        <fullName evidence="2">histidine kinase</fullName>
        <ecNumber evidence="2">2.7.13.3</ecNumber>
    </recommendedName>
</protein>
<dbReference type="Gene3D" id="2.130.10.10">
    <property type="entry name" value="YVTN repeat-like/Quinoprotein amine dehydrogenase"/>
    <property type="match status" value="2"/>
</dbReference>
<evidence type="ECO:0000256" key="5">
    <source>
        <dbReference type="ARBA" id="ARBA00023125"/>
    </source>
</evidence>
<dbReference type="InterPro" id="IPR009057">
    <property type="entry name" value="Homeodomain-like_sf"/>
</dbReference>
<sequence>MRSIPIIKLLQFLFLFYFCIGYTKGATPSYFFQQLNLDKGLSQTTVNCILADNKGLIWIGTASGLSCFDRYGMKSYFHEKDNPYSLPGNTIYFIAEDSLNNIWVSTNNGLTLYDKSSDSFRPVKFEDKIIITNSFHTFSGSILFTADEGVYIYDGKSRTLHKRPVLQKDSSDFIPYYIRPWDKDEVLLISRRNGILRYNPVTDQITPTDYPIQTGDLNAVYLDSKKRLYLSSYNKGFVCYAPDGKKLYHIHTGNSKLNNNLVLDFLEINNKLWITTDGGGINIMDLENTSDITAIVHTPGDRNTLPVNSVKCIYKDKQDNIWVGTVRGGMIGIKEVFMKTYTDVPRNNTNGLSDISVISIHEDKRGRLWLGTDGGGINQYDPYTDTFKHYPSTYGDKVVSITDYSDSELLVSLYTKGMYLFNKETGNYHRPFYLIDEATTVDQFHGGNASLAYRVTDEWAYFLGKNAVSHSFRTGKFSFLKIDGKKLAVGPMKMVCADDKSAFIIQSNNLYEVYHGSDTLHVLLSIGGHEAIKAVARDKNGIFWIGTEYGFGYFDSNTKEFTKIETKLFNSVSTLLLDEQERLWIGARNMLFSYDLKKKRFASWGESDGYTTNEFIYKYQVSSISDYIYLGGASGLLRINKNIPTKEEPLPEVRLMDVLLNGNSCIDQLENGRNRITIPHTHSSIEIKVISMEKDVFRSKLYRYMINGTDQQYTETYNHVLSLRMLAPGNYSILVSCNSKSGEWSEPVEVLHITVTPPWYQRPYVFVIFIILLILFLFWSERIARRRRNRKMKWQMKEHTNKMNEEKVRFLINISHELRTPLTLIYAPLKRILDKNSWNEPENLKGQLSGIYKQVLDMRNTINMVLDMSSLKEAKNTLHKTPHQLNEWIISVAKDFESELEARHIRIDYQLDEHIGQVSFDGPKCTTVLSNLLMNALKFSPSDTTITVSSELLDDKIRVSVADQGIGLGNLDANKLFTRYYQGNHDQSGSGIGLSFSKALIERHKGTIGAMNNEDCGATFFFELPLDAENENIEKENRQDVWFPVESPSETETFSTNHYSIIIVEDKKELSSFLKESLQESFKNVYVAGDGEEAIEIINQKHPDIIVSDIMMPKMNGYELCKKIKEDMATSHIPVILLTARGDLDSTTMGYKLGADAYLAKPFDMELLLAVISNQLKNREAIRQKYKESHLLPPEATPSQTNNLDEEFMLKLNKLIYDNLSSRELDVKFLTTQMGMSRTPLYAKLKALTNMGVNDYINMIRIDKACQLLVGSSMNITEISETVGFEYPRHFSTLFKQLKGMPPSQYRNSKATTKECDSERED</sequence>
<dbReference type="STRING" id="927665.HMPREF1535_00516"/>
<dbReference type="InterPro" id="IPR011006">
    <property type="entry name" value="CheY-like_superfamily"/>
</dbReference>
<dbReference type="InterPro" id="IPR011123">
    <property type="entry name" value="Y_Y_Y"/>
</dbReference>
<dbReference type="PROSITE" id="PS50109">
    <property type="entry name" value="HIS_KIN"/>
    <property type="match status" value="1"/>
</dbReference>
<dbReference type="InterPro" id="IPR013783">
    <property type="entry name" value="Ig-like_fold"/>
</dbReference>
<dbReference type="Pfam" id="PF02518">
    <property type="entry name" value="HATPase_c"/>
    <property type="match status" value="1"/>
</dbReference>
<feature type="domain" description="Response regulatory" evidence="12">
    <location>
        <begin position="1060"/>
        <end position="1176"/>
    </location>
</feature>
<dbReference type="SMART" id="SM00387">
    <property type="entry name" value="HATPase_c"/>
    <property type="match status" value="1"/>
</dbReference>
<dbReference type="PROSITE" id="PS00041">
    <property type="entry name" value="HTH_ARAC_FAMILY_1"/>
    <property type="match status" value="1"/>
</dbReference>
<dbReference type="CDD" id="cd17574">
    <property type="entry name" value="REC_OmpR"/>
    <property type="match status" value="1"/>
</dbReference>
<dbReference type="GO" id="GO:0003700">
    <property type="term" value="F:DNA-binding transcription factor activity"/>
    <property type="evidence" value="ECO:0007669"/>
    <property type="project" value="InterPro"/>
</dbReference>
<keyword evidence="9" id="KW-0472">Membrane</keyword>
<feature type="transmembrane region" description="Helical" evidence="9">
    <location>
        <begin position="764"/>
        <end position="784"/>
    </location>
</feature>
<evidence type="ECO:0000256" key="7">
    <source>
        <dbReference type="PROSITE-ProRule" id="PRU00169"/>
    </source>
</evidence>
<gene>
    <name evidence="13" type="ORF">HMPREF1535_00516</name>
</gene>
<dbReference type="Gene3D" id="3.30.565.10">
    <property type="entry name" value="Histidine kinase-like ATPase, C-terminal domain"/>
    <property type="match status" value="1"/>
</dbReference>
<dbReference type="Pfam" id="PF12833">
    <property type="entry name" value="HTH_18"/>
    <property type="match status" value="1"/>
</dbReference>
<evidence type="ECO:0000256" key="9">
    <source>
        <dbReference type="SAM" id="Phobius"/>
    </source>
</evidence>
<dbReference type="InterPro" id="IPR001789">
    <property type="entry name" value="Sig_transdc_resp-reg_receiver"/>
</dbReference>
<dbReference type="PROSITE" id="PS01124">
    <property type="entry name" value="HTH_ARAC_FAMILY_2"/>
    <property type="match status" value="1"/>
</dbReference>
<name>A0A0F5JPT6_9BACT</name>
<dbReference type="RefSeq" id="WP_046145209.1">
    <property type="nucleotide sequence ID" value="NZ_KQ033912.1"/>
</dbReference>
<dbReference type="PANTHER" id="PTHR43547:SF2">
    <property type="entry name" value="HYBRID SIGNAL TRANSDUCTION HISTIDINE KINASE C"/>
    <property type="match status" value="1"/>
</dbReference>
<evidence type="ECO:0000256" key="3">
    <source>
        <dbReference type="ARBA" id="ARBA00022553"/>
    </source>
</evidence>
<keyword evidence="9" id="KW-1133">Transmembrane helix</keyword>
<evidence type="ECO:0000256" key="8">
    <source>
        <dbReference type="SAM" id="MobiDB-lite"/>
    </source>
</evidence>
<evidence type="ECO:0000256" key="2">
    <source>
        <dbReference type="ARBA" id="ARBA00012438"/>
    </source>
</evidence>
<feature type="domain" description="HTH araC/xylS-type" evidence="10">
    <location>
        <begin position="1210"/>
        <end position="1309"/>
    </location>
</feature>
<dbReference type="EC" id="2.7.13.3" evidence="2"/>
<dbReference type="GO" id="GO:0000155">
    <property type="term" value="F:phosphorelay sensor kinase activity"/>
    <property type="evidence" value="ECO:0007669"/>
    <property type="project" value="InterPro"/>
</dbReference>
<dbReference type="InterPro" id="IPR036890">
    <property type="entry name" value="HATPase_C_sf"/>
</dbReference>
<dbReference type="SUPFAM" id="SSF52172">
    <property type="entry name" value="CheY-like"/>
    <property type="match status" value="1"/>
</dbReference>
<evidence type="ECO:0000256" key="6">
    <source>
        <dbReference type="ARBA" id="ARBA00023163"/>
    </source>
</evidence>
<dbReference type="Pfam" id="PF07494">
    <property type="entry name" value="Reg_prop"/>
    <property type="match status" value="4"/>
</dbReference>
<dbReference type="FunFam" id="3.40.50.2300:FF:000138">
    <property type="entry name" value="Two-component system sensor histidine kinase/response regulator"/>
    <property type="match status" value="1"/>
</dbReference>
<dbReference type="Gene3D" id="2.60.40.10">
    <property type="entry name" value="Immunoglobulins"/>
    <property type="match status" value="1"/>
</dbReference>
<proteinExistence type="predicted"/>
<dbReference type="InterPro" id="IPR018060">
    <property type="entry name" value="HTH_AraC"/>
</dbReference>
<dbReference type="PATRIC" id="fig|927665.4.peg.519"/>
<reference evidence="13 14" key="1">
    <citation type="submission" date="2013-04" db="EMBL/GenBank/DDBJ databases">
        <title>The Genome Sequence of Parabacteroides goldsteinii DSM 19448.</title>
        <authorList>
            <consortium name="The Broad Institute Genomics Platform"/>
            <person name="Earl A."/>
            <person name="Ward D."/>
            <person name="Feldgarden M."/>
            <person name="Gevers D."/>
            <person name="Martens E."/>
            <person name="Sakamoto M."/>
            <person name="Benno Y."/>
            <person name="Song Y."/>
            <person name="Liu C."/>
            <person name="Lee J."/>
            <person name="Bolanos M."/>
            <person name="Vaisanen M.L."/>
            <person name="Finegold S.M."/>
            <person name="Walker B."/>
            <person name="Young S."/>
            <person name="Zeng Q."/>
            <person name="Gargeya S."/>
            <person name="Fitzgerald M."/>
            <person name="Haas B."/>
            <person name="Abouelleil A."/>
            <person name="Allen A.W."/>
            <person name="Alvarado L."/>
            <person name="Arachchi H.M."/>
            <person name="Berlin A.M."/>
            <person name="Chapman S.B."/>
            <person name="Gainer-Dewar J."/>
            <person name="Goldberg J."/>
            <person name="Griggs A."/>
            <person name="Gujja S."/>
            <person name="Hansen M."/>
            <person name="Howarth C."/>
            <person name="Imamovic A."/>
            <person name="Ireland A."/>
            <person name="Larimer J."/>
            <person name="McCowan C."/>
            <person name="Murphy C."/>
            <person name="Pearson M."/>
            <person name="Poon T.W."/>
            <person name="Priest M."/>
            <person name="Roberts A."/>
            <person name="Saif S."/>
            <person name="Shea T."/>
            <person name="Sisk P."/>
            <person name="Sykes S."/>
            <person name="Wortman J."/>
            <person name="Nusbaum C."/>
            <person name="Birren B."/>
        </authorList>
    </citation>
    <scope>NUCLEOTIDE SEQUENCE [LARGE SCALE GENOMIC DNA]</scope>
    <source>
        <strain evidence="13 14">DSM 19448</strain>
    </source>
</reference>
<dbReference type="SMART" id="SM00342">
    <property type="entry name" value="HTH_ARAC"/>
    <property type="match status" value="1"/>
</dbReference>
<dbReference type="SUPFAM" id="SSF55874">
    <property type="entry name" value="ATPase domain of HSP90 chaperone/DNA topoisomerase II/histidine kinase"/>
    <property type="match status" value="1"/>
</dbReference>
<evidence type="ECO:0000259" key="10">
    <source>
        <dbReference type="PROSITE" id="PS01124"/>
    </source>
</evidence>
<evidence type="ECO:0000259" key="12">
    <source>
        <dbReference type="PROSITE" id="PS50110"/>
    </source>
</evidence>
<dbReference type="InterPro" id="IPR005467">
    <property type="entry name" value="His_kinase_dom"/>
</dbReference>
<feature type="region of interest" description="Disordered" evidence="8">
    <location>
        <begin position="1302"/>
        <end position="1322"/>
    </location>
</feature>
<dbReference type="CDD" id="cd00082">
    <property type="entry name" value="HisKA"/>
    <property type="match status" value="1"/>
</dbReference>
<evidence type="ECO:0000313" key="13">
    <source>
        <dbReference type="EMBL" id="KKB59432.1"/>
    </source>
</evidence>
<dbReference type="InterPro" id="IPR003594">
    <property type="entry name" value="HATPase_dom"/>
</dbReference>
<dbReference type="SUPFAM" id="SSF47384">
    <property type="entry name" value="Homodimeric domain of signal transducing histidine kinase"/>
    <property type="match status" value="1"/>
</dbReference>
<evidence type="ECO:0000256" key="1">
    <source>
        <dbReference type="ARBA" id="ARBA00000085"/>
    </source>
</evidence>
<dbReference type="Gene3D" id="1.10.287.130">
    <property type="match status" value="1"/>
</dbReference>
<dbReference type="SUPFAM" id="SSF101898">
    <property type="entry name" value="NHL repeat"/>
    <property type="match status" value="1"/>
</dbReference>
<keyword evidence="4" id="KW-0805">Transcription regulation</keyword>
<dbReference type="HOGENOM" id="CLU_000445_28_1_10"/>
<organism evidence="13 14">
    <name type="scientific">Parabacteroides goldsteinii DSM 19448 = WAL 12034</name>
    <dbReference type="NCBI Taxonomy" id="927665"/>
    <lineage>
        <taxon>Bacteria</taxon>
        <taxon>Pseudomonadati</taxon>
        <taxon>Bacteroidota</taxon>
        <taxon>Bacteroidia</taxon>
        <taxon>Bacteroidales</taxon>
        <taxon>Tannerellaceae</taxon>
        <taxon>Parabacteroides</taxon>
    </lineage>
</organism>
<feature type="modified residue" description="4-aspartylphosphate" evidence="7">
    <location>
        <position position="1109"/>
    </location>
</feature>
<feature type="domain" description="Histidine kinase" evidence="11">
    <location>
        <begin position="813"/>
        <end position="1028"/>
    </location>
</feature>
<dbReference type="PROSITE" id="PS50110">
    <property type="entry name" value="RESPONSE_REGULATORY"/>
    <property type="match status" value="1"/>
</dbReference>
<dbReference type="SUPFAM" id="SSF46689">
    <property type="entry name" value="Homeodomain-like"/>
    <property type="match status" value="1"/>
</dbReference>
<dbReference type="SUPFAM" id="SSF63829">
    <property type="entry name" value="Calcium-dependent phosphotriesterase"/>
    <property type="match status" value="2"/>
</dbReference>
<dbReference type="Gene3D" id="3.40.50.2300">
    <property type="match status" value="1"/>
</dbReference>
<evidence type="ECO:0000259" key="11">
    <source>
        <dbReference type="PROSITE" id="PS50109"/>
    </source>
</evidence>
<keyword evidence="9" id="KW-0812">Transmembrane</keyword>
<evidence type="ECO:0000313" key="14">
    <source>
        <dbReference type="Proteomes" id="UP000033047"/>
    </source>
</evidence>